<evidence type="ECO:0000313" key="4">
    <source>
        <dbReference type="Proteomes" id="UP000041254"/>
    </source>
</evidence>
<dbReference type="Gene3D" id="1.25.40.20">
    <property type="entry name" value="Ankyrin repeat-containing domain"/>
    <property type="match status" value="1"/>
</dbReference>
<evidence type="ECO:0000256" key="2">
    <source>
        <dbReference type="PROSITE-ProRule" id="PRU00023"/>
    </source>
</evidence>
<dbReference type="EMBL" id="CDMY01000027">
    <property type="protein sequence ID" value="CEL91845.1"/>
    <property type="molecule type" value="Genomic_DNA"/>
</dbReference>
<dbReference type="PROSITE" id="PS50297">
    <property type="entry name" value="ANK_REP_REGION"/>
    <property type="match status" value="1"/>
</dbReference>
<sequence>MAAPSSQIKHDGIWEAVRAVDVQSVAALIDRDGKEILDSRHGEYGVTPFLEAARDGHVEMMSVMIDRYGPAILQQTGSDGRTVMHWAADWGHVDVLKAIYVKGGQEMLTQRSKTGDTPLHYATSKRHSKTVAQLLELGGSSLLDVKNNSGWTPMEKAARMPQITAIMERYRGTENAAAAPGVAHVEKLDCGDGYAYTGPLLDGKRDGPSGKLVKGDELVYRGEWKDDLPDGQGQLSMREGFYEGQFRNGLRHGRGKFMYSSGRVGEGPAGKFRGSPAVIRKLGRQRFYDGEWENDLQHGEGTYLDEYGMEATYRYALWIRAFGTPDQRSDDYCCGIYPSCKCGIFPQRMPIDFLPHLLPATPIKRLVQLIDTTRVRMSVEQ</sequence>
<dbReference type="PROSITE" id="PS50088">
    <property type="entry name" value="ANK_REPEAT"/>
    <property type="match status" value="1"/>
</dbReference>
<dbReference type="AlphaFoldDB" id="A0A0G4E8X2"/>
<dbReference type="InterPro" id="IPR003409">
    <property type="entry name" value="MORN"/>
</dbReference>
<dbReference type="GO" id="GO:0005829">
    <property type="term" value="C:cytosol"/>
    <property type="evidence" value="ECO:0007669"/>
    <property type="project" value="TreeGrafter"/>
</dbReference>
<protein>
    <submittedName>
        <fullName evidence="3">Uncharacterized protein</fullName>
    </submittedName>
</protein>
<dbReference type="Pfam" id="PF12796">
    <property type="entry name" value="Ank_2"/>
    <property type="match status" value="2"/>
</dbReference>
<proteinExistence type="predicted"/>
<dbReference type="SUPFAM" id="SSF82185">
    <property type="entry name" value="Histone H3 K4-specific methyltransferase SET7/9 N-terminal domain"/>
    <property type="match status" value="1"/>
</dbReference>
<dbReference type="SMART" id="SM00698">
    <property type="entry name" value="MORN"/>
    <property type="match status" value="3"/>
</dbReference>
<keyword evidence="1" id="KW-0677">Repeat</keyword>
<reference evidence="3 4" key="1">
    <citation type="submission" date="2014-11" db="EMBL/GenBank/DDBJ databases">
        <authorList>
            <person name="Zhu J."/>
            <person name="Qi W."/>
            <person name="Song R."/>
        </authorList>
    </citation>
    <scope>NUCLEOTIDE SEQUENCE [LARGE SCALE GENOMIC DNA]</scope>
</reference>
<name>A0A0G4E8X2_VITBC</name>
<dbReference type="PhylomeDB" id="A0A0G4E8X2"/>
<gene>
    <name evidence="3" type="ORF">Vbra_1448</name>
</gene>
<dbReference type="SMART" id="SM00248">
    <property type="entry name" value="ANK"/>
    <property type="match status" value="3"/>
</dbReference>
<keyword evidence="4" id="KW-1185">Reference proteome</keyword>
<feature type="repeat" description="ANK" evidence="2">
    <location>
        <begin position="114"/>
        <end position="138"/>
    </location>
</feature>
<dbReference type="InParanoid" id="A0A0G4E8X2"/>
<dbReference type="PANTHER" id="PTHR43215:SF14">
    <property type="entry name" value="RADIAL SPOKE HEAD 1 HOMOLOG"/>
    <property type="match status" value="1"/>
</dbReference>
<dbReference type="SUPFAM" id="SSF48403">
    <property type="entry name" value="Ankyrin repeat"/>
    <property type="match status" value="1"/>
</dbReference>
<dbReference type="Pfam" id="PF02493">
    <property type="entry name" value="MORN"/>
    <property type="match status" value="3"/>
</dbReference>
<dbReference type="PANTHER" id="PTHR43215">
    <property type="entry name" value="RADIAL SPOKE HEAD 1 HOMOLOG"/>
    <property type="match status" value="1"/>
</dbReference>
<dbReference type="InterPro" id="IPR002110">
    <property type="entry name" value="Ankyrin_rpt"/>
</dbReference>
<evidence type="ECO:0000313" key="3">
    <source>
        <dbReference type="EMBL" id="CEL91845.1"/>
    </source>
</evidence>
<dbReference type="Gene3D" id="2.20.110.10">
    <property type="entry name" value="Histone H3 K4-specific methyltransferase SET7/9 N-terminal domain"/>
    <property type="match status" value="1"/>
</dbReference>
<keyword evidence="2" id="KW-0040">ANK repeat</keyword>
<dbReference type="OrthoDB" id="20872at2759"/>
<organism evidence="3 4">
    <name type="scientific">Vitrella brassicaformis (strain CCMP3155)</name>
    <dbReference type="NCBI Taxonomy" id="1169540"/>
    <lineage>
        <taxon>Eukaryota</taxon>
        <taxon>Sar</taxon>
        <taxon>Alveolata</taxon>
        <taxon>Colpodellida</taxon>
        <taxon>Vitrellaceae</taxon>
        <taxon>Vitrella</taxon>
    </lineage>
</organism>
<accession>A0A0G4E8X2</accession>
<dbReference type="InterPro" id="IPR036770">
    <property type="entry name" value="Ankyrin_rpt-contain_sf"/>
</dbReference>
<evidence type="ECO:0000256" key="1">
    <source>
        <dbReference type="ARBA" id="ARBA00022737"/>
    </source>
</evidence>
<dbReference type="Proteomes" id="UP000041254">
    <property type="component" value="Unassembled WGS sequence"/>
</dbReference>
<dbReference type="VEuPathDB" id="CryptoDB:Vbra_1448"/>